<keyword evidence="6" id="KW-0812">Transmembrane</keyword>
<evidence type="ECO:0000256" key="4">
    <source>
        <dbReference type="ARBA" id="ARBA00022968"/>
    </source>
</evidence>
<evidence type="ECO:0008006" key="9">
    <source>
        <dbReference type="Google" id="ProtNLM"/>
    </source>
</evidence>
<reference evidence="7 8" key="1">
    <citation type="submission" date="2020-11" db="EMBL/GenBank/DDBJ databases">
        <title>Kefir isolates.</title>
        <authorList>
            <person name="Marcisauskas S."/>
            <person name="Kim Y."/>
            <person name="Blasche S."/>
        </authorList>
    </citation>
    <scope>NUCLEOTIDE SEQUENCE [LARGE SCALE GENOMIC DNA]</scope>
    <source>
        <strain evidence="7 8">OG2</strain>
    </source>
</reference>
<name>A0A9P6VX85_MAUEX</name>
<evidence type="ECO:0000256" key="2">
    <source>
        <dbReference type="ARBA" id="ARBA00009486"/>
    </source>
</evidence>
<dbReference type="AlphaFoldDB" id="A0A9P6VX85"/>
<dbReference type="GO" id="GO:0016020">
    <property type="term" value="C:membrane"/>
    <property type="evidence" value="ECO:0007669"/>
    <property type="project" value="UniProtKB-SubCell"/>
</dbReference>
<evidence type="ECO:0000256" key="6">
    <source>
        <dbReference type="SAM" id="Phobius"/>
    </source>
</evidence>
<sequence>MLDTEFDFEDVSSHNNHSDFQRIITTLMVWVHSHILNFIKCIQSKQEWFKVSNSRRQIKRSIRISIILMACLLVFYPLKYLVNIDIAKETTTINVQNENSLEDKADLRKADISSFIKQVDFSRTPITSSMLMQNYEKVFLTGFVSNINVEQTDSDKLKNLETSHMYDVNFPDSGKKVPDIKQIEKDGRKSYDSITTCEDLSYNNSIYYSSTMNILGDDLVSLRRTLLKADNWLVKEVQDKDDKLKDETEIVETQWFRFGGSSIWLEQEQCYLVFSRIVYSRIKQKNHPHVSLIRGQAFDKNWKEIQGKKIPYIDVQLPNDIDTEFGKLEEELGVSDCKEFINDQINYDFCKVQQAKSHLQNLKRKDTVSSKYFVTYPVVFDIPFDANGDWKGPEDPHVILRDMNNTQESVVLFNMDDHVGGGRRMFSYMPHRKLDNIQRLDVPGRQLRISEKNWTPFFHPSDNPRSLLSRGFIHFIYSFSPLEIFRCSLNDGICEVVFDADTLELSTLNSFGGMRGGTQFVPLPKSLPRLQNKNIWVGFPKLHISNCGCGDIFYRPMLSLLIESKGVYHQELVVPAIDFNIDVLSWDLLSDQCKETNILSPNSIVHWDVFDQNSKTKEFQDYLTLTVSESDALTKVVTLKGVLNYILGIYKDKDIRKEFVPNREADVIISKTLGCLIDEAKQNCRKYGDKHRS</sequence>
<dbReference type="Pfam" id="PF12141">
    <property type="entry name" value="BMT"/>
    <property type="match status" value="2"/>
</dbReference>
<comment type="caution">
    <text evidence="7">The sequence shown here is derived from an EMBL/GenBank/DDBJ whole genome shotgun (WGS) entry which is preliminary data.</text>
</comment>
<evidence type="ECO:0000256" key="5">
    <source>
        <dbReference type="ARBA" id="ARBA00023316"/>
    </source>
</evidence>
<feature type="transmembrane region" description="Helical" evidence="6">
    <location>
        <begin position="60"/>
        <end position="78"/>
    </location>
</feature>
<keyword evidence="6" id="KW-1133">Transmembrane helix</keyword>
<dbReference type="GO" id="GO:0071555">
    <property type="term" value="P:cell wall organization"/>
    <property type="evidence" value="ECO:0007669"/>
    <property type="project" value="UniProtKB-KW"/>
</dbReference>
<accession>A0A9P6VX85</accession>
<feature type="transmembrane region" description="Helical" evidence="6">
    <location>
        <begin position="20"/>
        <end position="39"/>
    </location>
</feature>
<dbReference type="InterPro" id="IPR021988">
    <property type="entry name" value="BMT1"/>
</dbReference>
<comment type="similarity">
    <text evidence="2">Belongs to the BMT family.</text>
</comment>
<dbReference type="Proteomes" id="UP000750334">
    <property type="component" value="Unassembled WGS sequence"/>
</dbReference>
<gene>
    <name evidence="7" type="ORF">C6P45_002194</name>
</gene>
<evidence type="ECO:0000256" key="3">
    <source>
        <dbReference type="ARBA" id="ARBA00022676"/>
    </source>
</evidence>
<organism evidence="7 8">
    <name type="scientific">Maudiozyma exigua</name>
    <name type="common">Yeast</name>
    <name type="synonym">Kazachstania exigua</name>
    <dbReference type="NCBI Taxonomy" id="34358"/>
    <lineage>
        <taxon>Eukaryota</taxon>
        <taxon>Fungi</taxon>
        <taxon>Dikarya</taxon>
        <taxon>Ascomycota</taxon>
        <taxon>Saccharomycotina</taxon>
        <taxon>Saccharomycetes</taxon>
        <taxon>Saccharomycetales</taxon>
        <taxon>Saccharomycetaceae</taxon>
        <taxon>Maudiozyma</taxon>
    </lineage>
</organism>
<evidence type="ECO:0000313" key="7">
    <source>
        <dbReference type="EMBL" id="KAG0658395.1"/>
    </source>
</evidence>
<keyword evidence="8" id="KW-1185">Reference proteome</keyword>
<proteinExistence type="inferred from homology"/>
<evidence type="ECO:0000256" key="1">
    <source>
        <dbReference type="ARBA" id="ARBA00004606"/>
    </source>
</evidence>
<evidence type="ECO:0000313" key="8">
    <source>
        <dbReference type="Proteomes" id="UP000750334"/>
    </source>
</evidence>
<keyword evidence="3" id="KW-0808">Transferase</keyword>
<dbReference type="OrthoDB" id="3631276at2759"/>
<keyword evidence="4" id="KW-0735">Signal-anchor</keyword>
<keyword evidence="3" id="KW-0328">Glycosyltransferase</keyword>
<dbReference type="GO" id="GO:0000030">
    <property type="term" value="F:mannosyltransferase activity"/>
    <property type="evidence" value="ECO:0007669"/>
    <property type="project" value="InterPro"/>
</dbReference>
<keyword evidence="5" id="KW-0961">Cell wall biogenesis/degradation</keyword>
<dbReference type="EMBL" id="PUHR01000213">
    <property type="protein sequence ID" value="KAG0658395.1"/>
    <property type="molecule type" value="Genomic_DNA"/>
</dbReference>
<comment type="subcellular location">
    <subcellularLocation>
        <location evidence="1">Membrane</location>
        <topology evidence="1">Single-pass type II membrane protein</topology>
    </subcellularLocation>
</comment>
<keyword evidence="6" id="KW-0472">Membrane</keyword>
<protein>
    <recommendedName>
        <fullName evidence="9">Beta-mannosyltransferase 1</fullName>
    </recommendedName>
</protein>